<dbReference type="PRINTS" id="PR00081">
    <property type="entry name" value="GDHRDH"/>
</dbReference>
<evidence type="ECO:0000256" key="2">
    <source>
        <dbReference type="ARBA" id="ARBA00023002"/>
    </source>
</evidence>
<dbReference type="PANTHER" id="PTHR24321:SF8">
    <property type="entry name" value="ESTRADIOL 17-BETA-DEHYDROGENASE 8-RELATED"/>
    <property type="match status" value="1"/>
</dbReference>
<dbReference type="FunFam" id="3.40.50.720:FF:000084">
    <property type="entry name" value="Short-chain dehydrogenase reductase"/>
    <property type="match status" value="1"/>
</dbReference>
<organism evidence="3 4">
    <name type="scientific">Bacteroides salyersiae</name>
    <dbReference type="NCBI Taxonomy" id="291644"/>
    <lineage>
        <taxon>Bacteria</taxon>
        <taxon>Pseudomonadati</taxon>
        <taxon>Bacteroidota</taxon>
        <taxon>Bacteroidia</taxon>
        <taxon>Bacteroidales</taxon>
        <taxon>Bacteroidaceae</taxon>
        <taxon>Bacteroides</taxon>
    </lineage>
</organism>
<protein>
    <submittedName>
        <fullName evidence="3">SDR family oxidoreductase</fullName>
    </submittedName>
</protein>
<comment type="caution">
    <text evidence="3">The sequence shown here is derived from an EMBL/GenBank/DDBJ whole genome shotgun (WGS) entry which is preliminary data.</text>
</comment>
<dbReference type="Pfam" id="PF13561">
    <property type="entry name" value="adh_short_C2"/>
    <property type="match status" value="1"/>
</dbReference>
<dbReference type="AlphaFoldDB" id="A0A7J4XK01"/>
<reference evidence="3 4" key="1">
    <citation type="journal article" date="2019" name="Nat. Med.">
        <title>A library of human gut bacterial isolates paired with longitudinal multiomics data enables mechanistic microbiome research.</title>
        <authorList>
            <person name="Poyet M."/>
            <person name="Groussin M."/>
            <person name="Gibbons S.M."/>
            <person name="Avila-Pacheco J."/>
            <person name="Jiang X."/>
            <person name="Kearney S.M."/>
            <person name="Perrotta A.R."/>
            <person name="Berdy B."/>
            <person name="Zhao S."/>
            <person name="Lieberman T.D."/>
            <person name="Swanson P.K."/>
            <person name="Smith M."/>
            <person name="Roesemann S."/>
            <person name="Alexander J.E."/>
            <person name="Rich S.A."/>
            <person name="Livny J."/>
            <person name="Vlamakis H."/>
            <person name="Clish C."/>
            <person name="Bullock K."/>
            <person name="Deik A."/>
            <person name="Scott J."/>
            <person name="Pierce K.A."/>
            <person name="Xavier R.J."/>
            <person name="Alm E.J."/>
        </authorList>
    </citation>
    <scope>NUCLEOTIDE SEQUENCE [LARGE SCALE GENOMIC DNA]</scope>
    <source>
        <strain evidence="3 4">BIOML-A10</strain>
    </source>
</reference>
<dbReference type="InterPro" id="IPR036291">
    <property type="entry name" value="NAD(P)-bd_dom_sf"/>
</dbReference>
<sequence>MNRFENKVAVITGAAGGIGEATTRRIVSEGGKVVIADYSKERADKLAAELTLSGADVRSVYFSATELQSCKELIAFAIKEYGQIDILINNVGGTDPKRDTSIEKLDIDYFDEAFHLNLSCTMYLSQLVIPVMKTHGGGNIVNVASISGITADSNGTLYGASKAGVINLTKYIATQTGKKNIRCNAVAPGLVLTPAALNNLNEDVRNIFLSQCATPYLGEPQDIAATIAFLASDDARYITGQTIIADGGLTIHNPTAEPV</sequence>
<dbReference type="SUPFAM" id="SSF51735">
    <property type="entry name" value="NAD(P)-binding Rossmann-fold domains"/>
    <property type="match status" value="1"/>
</dbReference>
<comment type="similarity">
    <text evidence="1">Belongs to the short-chain dehydrogenases/reductases (SDR) family.</text>
</comment>
<dbReference type="Proteomes" id="UP000422221">
    <property type="component" value="Unassembled WGS sequence"/>
</dbReference>
<proteinExistence type="inferred from homology"/>
<evidence type="ECO:0000256" key="1">
    <source>
        <dbReference type="ARBA" id="ARBA00006484"/>
    </source>
</evidence>
<dbReference type="PANTHER" id="PTHR24321">
    <property type="entry name" value="DEHYDROGENASES, SHORT CHAIN"/>
    <property type="match status" value="1"/>
</dbReference>
<keyword evidence="2" id="KW-0560">Oxidoreductase</keyword>
<name>A0A7J4XK01_9BACE</name>
<dbReference type="PRINTS" id="PR00080">
    <property type="entry name" value="SDRFAMILY"/>
</dbReference>
<evidence type="ECO:0000313" key="3">
    <source>
        <dbReference type="EMBL" id="KAA3766382.1"/>
    </source>
</evidence>
<evidence type="ECO:0000313" key="4">
    <source>
        <dbReference type="Proteomes" id="UP000422221"/>
    </source>
</evidence>
<dbReference type="Gene3D" id="3.40.50.720">
    <property type="entry name" value="NAD(P)-binding Rossmann-like Domain"/>
    <property type="match status" value="1"/>
</dbReference>
<dbReference type="EMBL" id="VWMK01000007">
    <property type="protein sequence ID" value="KAA3766382.1"/>
    <property type="molecule type" value="Genomic_DNA"/>
</dbReference>
<dbReference type="CDD" id="cd05233">
    <property type="entry name" value="SDR_c"/>
    <property type="match status" value="1"/>
</dbReference>
<dbReference type="RefSeq" id="WP_005933176.1">
    <property type="nucleotide sequence ID" value="NZ_CABKSE010000003.1"/>
</dbReference>
<dbReference type="NCBIfam" id="NF005559">
    <property type="entry name" value="PRK07231.1"/>
    <property type="match status" value="1"/>
</dbReference>
<dbReference type="GO" id="GO:0016491">
    <property type="term" value="F:oxidoreductase activity"/>
    <property type="evidence" value="ECO:0007669"/>
    <property type="project" value="UniProtKB-KW"/>
</dbReference>
<gene>
    <name evidence="3" type="ORF">F3F73_09500</name>
</gene>
<dbReference type="InterPro" id="IPR002347">
    <property type="entry name" value="SDR_fam"/>
</dbReference>
<accession>A0A7J4XK01</accession>